<keyword evidence="3" id="KW-1185">Reference proteome</keyword>
<organism evidence="2 3">
    <name type="scientific">Oleoguttula mirabilis</name>
    <dbReference type="NCBI Taxonomy" id="1507867"/>
    <lineage>
        <taxon>Eukaryota</taxon>
        <taxon>Fungi</taxon>
        <taxon>Dikarya</taxon>
        <taxon>Ascomycota</taxon>
        <taxon>Pezizomycotina</taxon>
        <taxon>Dothideomycetes</taxon>
        <taxon>Dothideomycetidae</taxon>
        <taxon>Mycosphaerellales</taxon>
        <taxon>Teratosphaeriaceae</taxon>
        <taxon>Oleoguttula</taxon>
    </lineage>
</organism>
<feature type="region of interest" description="Disordered" evidence="1">
    <location>
        <begin position="287"/>
        <end position="314"/>
    </location>
</feature>
<feature type="region of interest" description="Disordered" evidence="1">
    <location>
        <begin position="328"/>
        <end position="425"/>
    </location>
</feature>
<name>A0AAV9J5V9_9PEZI</name>
<gene>
    <name evidence="2" type="ORF">LTR36_009281</name>
</gene>
<sequence>MAECQAQWSTFIAGDEVPYDNTVSRPKCTQASITGKECDSLVAAYYFTETMYGDVTNPGYVHTNGSSYWPSTMTFAPGCTLGCQTCAITGATVQLYYWPAATDKAVINGTATAIPAMNSVNASGPVVANVNGTLLTSPTVYVSYDKLYAANSCHGLGRTYYNTIVGLTNTHDLSSMEYREVDDLGWYYTTLSFDFKDLVEPVPDSIYNKMPRCVESSLAYYGEGLGETAPFTCPRDGPYAPIIAVPKEIQQLDPAWKSCTAYYGGLYDPPKALQPVTTAAGVSAQAGGATTTATPGQTVSDPAATKTATTTQQSVTVASPIGYSSPLPVSIQASSEAPPPDLSTTAQSSDPADATSVDQTSADPTSSPATSPTTENASQLSSGGADSADPAVSSNHVTTAGATTSSSLGPVAASGADPSTTEPALSSSAAINPLLSVIGDIGATSNSAPESQPAASQVSSAQASGGSATDADPLISAIGQAAANPDAETSTQPVSTGQSIVDDSQNSSDPDEVPQTAASPVVATIGSDGAVVTASVLDGSIAVAISGSSTVLATGQVATVAGHYVSIASYGVHIDSSAIVTLLSPSTSNIGADAQSTRVAATGSDGEVVLVGQVDGSLVVQGVSSTVTLAPGQGTFIAGQEVSAALSGGGIVVDGSRTVQLGSSSATPLPGAVFTGAQGQTIGVSGVDGGLQLADGSSTATLKAGDTTVYVGRTISAAQSGSYAVVDGSSTVLADTEVTAASAIKVTITGDQGQSMQLSYDDGGDVVVADGTSSITLQAGHATTFDGKTLSAAQSASYVVVDGSSTVLIHAADSTVPSTGAFITGAQGQDVQVSADDGKLDVGDGTSTVTIDGGQARTFDGRTISAAAGGSYAVIDGSSTISFGLGSTLSAADSAITGTGGQTIGLSADGGEVLLDQGSSTVTLEAGQVTTADGRTISEGSAGGYAVIDGSSTISLSAPSASSTRAPSTTIQSRTSGALVTAPSSTGVGSALSSASCRRTSIGLRVVAIAALMLSVS</sequence>
<protein>
    <submittedName>
        <fullName evidence="2">Uncharacterized protein</fullName>
    </submittedName>
</protein>
<comment type="caution">
    <text evidence="2">The sequence shown here is derived from an EMBL/GenBank/DDBJ whole genome shotgun (WGS) entry which is preliminary data.</text>
</comment>
<reference evidence="2 3" key="1">
    <citation type="submission" date="2021-11" db="EMBL/GenBank/DDBJ databases">
        <title>Black yeast isolated from Biological Soil Crust.</title>
        <authorList>
            <person name="Kurbessoian T."/>
        </authorList>
    </citation>
    <scope>NUCLEOTIDE SEQUENCE [LARGE SCALE GENOMIC DNA]</scope>
    <source>
        <strain evidence="2 3">CCFEE 5522</strain>
    </source>
</reference>
<feature type="region of interest" description="Disordered" evidence="1">
    <location>
        <begin position="443"/>
        <end position="517"/>
    </location>
</feature>
<evidence type="ECO:0000313" key="2">
    <source>
        <dbReference type="EMBL" id="KAK4540424.1"/>
    </source>
</evidence>
<feature type="compositionally biased region" description="Low complexity" evidence="1">
    <location>
        <begin position="958"/>
        <end position="971"/>
    </location>
</feature>
<feature type="compositionally biased region" description="Low complexity" evidence="1">
    <location>
        <begin position="360"/>
        <end position="378"/>
    </location>
</feature>
<evidence type="ECO:0000313" key="3">
    <source>
        <dbReference type="Proteomes" id="UP001324427"/>
    </source>
</evidence>
<feature type="compositionally biased region" description="Low complexity" evidence="1">
    <location>
        <begin position="398"/>
        <end position="407"/>
    </location>
</feature>
<proteinExistence type="predicted"/>
<feature type="region of interest" description="Disordered" evidence="1">
    <location>
        <begin position="958"/>
        <end position="977"/>
    </location>
</feature>
<dbReference type="EMBL" id="JAVFHQ010000068">
    <property type="protein sequence ID" value="KAK4540424.1"/>
    <property type="molecule type" value="Genomic_DNA"/>
</dbReference>
<feature type="compositionally biased region" description="Polar residues" evidence="1">
    <location>
        <begin position="487"/>
        <end position="508"/>
    </location>
</feature>
<accession>A0AAV9J5V9</accession>
<dbReference type="Proteomes" id="UP001324427">
    <property type="component" value="Unassembled WGS sequence"/>
</dbReference>
<dbReference type="AlphaFoldDB" id="A0AAV9J5V9"/>
<evidence type="ECO:0000256" key="1">
    <source>
        <dbReference type="SAM" id="MobiDB-lite"/>
    </source>
</evidence>
<feature type="compositionally biased region" description="Low complexity" evidence="1">
    <location>
        <begin position="445"/>
        <end position="468"/>
    </location>
</feature>